<proteinExistence type="predicted"/>
<keyword evidence="2" id="KW-1185">Reference proteome</keyword>
<evidence type="ECO:0000313" key="2">
    <source>
        <dbReference type="Proteomes" id="UP001160130"/>
    </source>
</evidence>
<protein>
    <submittedName>
        <fullName evidence="1">Uncharacterized protein</fullName>
    </submittedName>
</protein>
<evidence type="ECO:0000313" key="1">
    <source>
        <dbReference type="EMBL" id="MDH6199168.1"/>
    </source>
</evidence>
<organism evidence="1 2">
    <name type="scientific">Mycolicibacterium frederiksbergense</name>
    <dbReference type="NCBI Taxonomy" id="117567"/>
    <lineage>
        <taxon>Bacteria</taxon>
        <taxon>Bacillati</taxon>
        <taxon>Actinomycetota</taxon>
        <taxon>Actinomycetes</taxon>
        <taxon>Mycobacteriales</taxon>
        <taxon>Mycobacteriaceae</taxon>
        <taxon>Mycolicibacterium</taxon>
    </lineage>
</organism>
<reference evidence="1 2" key="1">
    <citation type="submission" date="2023-04" db="EMBL/GenBank/DDBJ databases">
        <title>Forest soil microbial communities from Buena Vista Peninsula, Colon Province, Panama.</title>
        <authorList>
            <person name="Bouskill N."/>
        </authorList>
    </citation>
    <scope>NUCLEOTIDE SEQUENCE [LARGE SCALE GENOMIC DNA]</scope>
    <source>
        <strain evidence="1 2">AC80</strain>
    </source>
</reference>
<dbReference type="Proteomes" id="UP001160130">
    <property type="component" value="Unassembled WGS sequence"/>
</dbReference>
<sequence length="30" mass="3248">MYVAVVILGCLYRAMAITTAAILAYRNTKG</sequence>
<dbReference type="EMBL" id="JARXVE010000016">
    <property type="protein sequence ID" value="MDH6199168.1"/>
    <property type="molecule type" value="Genomic_DNA"/>
</dbReference>
<gene>
    <name evidence="1" type="ORF">M2272_005836</name>
</gene>
<accession>A0ABT6L883</accession>
<comment type="caution">
    <text evidence="1">The sequence shown here is derived from an EMBL/GenBank/DDBJ whole genome shotgun (WGS) entry which is preliminary data.</text>
</comment>
<name>A0ABT6L883_9MYCO</name>